<dbReference type="PANTHER" id="PTHR46470:SF2">
    <property type="entry name" value="GLYCERALDEHYDE 3-PHOSPHATE PHOSPHATASE"/>
    <property type="match status" value="1"/>
</dbReference>
<dbReference type="SFLD" id="SFLDG01129">
    <property type="entry name" value="C1.5:_HAD__Beta-PGM__Phosphata"/>
    <property type="match status" value="1"/>
</dbReference>
<dbReference type="SUPFAM" id="SSF56784">
    <property type="entry name" value="HAD-like"/>
    <property type="match status" value="1"/>
</dbReference>
<dbReference type="GO" id="GO:0016791">
    <property type="term" value="F:phosphatase activity"/>
    <property type="evidence" value="ECO:0007669"/>
    <property type="project" value="TreeGrafter"/>
</dbReference>
<accession>A0A644X7Y7</accession>
<evidence type="ECO:0000256" key="1">
    <source>
        <dbReference type="ARBA" id="ARBA00001946"/>
    </source>
</evidence>
<proteinExistence type="predicted"/>
<dbReference type="SFLD" id="SFLDS00003">
    <property type="entry name" value="Haloacid_Dehalogenase"/>
    <property type="match status" value="1"/>
</dbReference>
<dbReference type="PANTHER" id="PTHR46470">
    <property type="entry name" value="N-ACYLNEURAMINATE-9-PHOSPHATASE"/>
    <property type="match status" value="1"/>
</dbReference>
<comment type="caution">
    <text evidence="5">The sequence shown here is derived from an EMBL/GenBank/DDBJ whole genome shotgun (WGS) entry which is preliminary data.</text>
</comment>
<name>A0A644X7Y7_9ZZZZ</name>
<organism evidence="5">
    <name type="scientific">bioreactor metagenome</name>
    <dbReference type="NCBI Taxonomy" id="1076179"/>
    <lineage>
        <taxon>unclassified sequences</taxon>
        <taxon>metagenomes</taxon>
        <taxon>ecological metagenomes</taxon>
    </lineage>
</organism>
<dbReference type="AlphaFoldDB" id="A0A644X7Y7"/>
<reference evidence="5" key="1">
    <citation type="submission" date="2019-08" db="EMBL/GenBank/DDBJ databases">
        <authorList>
            <person name="Kucharzyk K."/>
            <person name="Murdoch R.W."/>
            <person name="Higgins S."/>
            <person name="Loffler F."/>
        </authorList>
    </citation>
    <scope>NUCLEOTIDE SEQUENCE</scope>
</reference>
<dbReference type="PRINTS" id="PR00413">
    <property type="entry name" value="HADHALOGNASE"/>
</dbReference>
<evidence type="ECO:0000256" key="2">
    <source>
        <dbReference type="ARBA" id="ARBA00022723"/>
    </source>
</evidence>
<dbReference type="EC" id="3.6.1.1" evidence="5"/>
<dbReference type="Gene3D" id="3.40.50.1000">
    <property type="entry name" value="HAD superfamily/HAD-like"/>
    <property type="match status" value="1"/>
</dbReference>
<dbReference type="EMBL" id="VSSQ01001950">
    <property type="protein sequence ID" value="MPM12285.1"/>
    <property type="molecule type" value="Genomic_DNA"/>
</dbReference>
<keyword evidence="3 5" id="KW-0378">Hydrolase</keyword>
<protein>
    <submittedName>
        <fullName evidence="5">Pyrophosphatase PpaX</fullName>
        <ecNumber evidence="5">3.6.1.1</ecNumber>
    </submittedName>
</protein>
<evidence type="ECO:0000256" key="3">
    <source>
        <dbReference type="ARBA" id="ARBA00022801"/>
    </source>
</evidence>
<keyword evidence="4" id="KW-0460">Magnesium</keyword>
<dbReference type="GO" id="GO:0004427">
    <property type="term" value="F:inorganic diphosphate phosphatase activity"/>
    <property type="evidence" value="ECO:0007669"/>
    <property type="project" value="UniProtKB-EC"/>
</dbReference>
<dbReference type="InterPro" id="IPR023198">
    <property type="entry name" value="PGP-like_dom2"/>
</dbReference>
<dbReference type="InterPro" id="IPR036412">
    <property type="entry name" value="HAD-like_sf"/>
</dbReference>
<dbReference type="NCBIfam" id="TIGR01509">
    <property type="entry name" value="HAD-SF-IA-v3"/>
    <property type="match status" value="1"/>
</dbReference>
<dbReference type="GO" id="GO:0044281">
    <property type="term" value="P:small molecule metabolic process"/>
    <property type="evidence" value="ECO:0007669"/>
    <property type="project" value="UniProtKB-ARBA"/>
</dbReference>
<dbReference type="InterPro" id="IPR051400">
    <property type="entry name" value="HAD-like_hydrolase"/>
</dbReference>
<keyword evidence="2" id="KW-0479">Metal-binding</keyword>
<dbReference type="InterPro" id="IPR006439">
    <property type="entry name" value="HAD-SF_hydro_IA"/>
</dbReference>
<sequence length="238" mass="27558">MFKNYIFDLYGTLVDINTDENSHLLFEKLSLFYSYKGAYYSSSDLKDTYIQLVNDKLKSITNTNFPDFNIEIIFKELFNKKGIFPSKDTVKDTAQIFRVLSLNKLSLYNGVVELLETLKLKNKNIYLLSNAQRIFTLYEMKLLGIDKYFDGILFSSDFGVCKPDKLFYNTLIEKYNLNPIESIMIGNDYICDIHGAKEINLNTLYIHSNLSPELLNNIDSTYSVLDGDFNKVKPLILK</sequence>
<dbReference type="InterPro" id="IPR023214">
    <property type="entry name" value="HAD_sf"/>
</dbReference>
<dbReference type="Gene3D" id="1.10.150.240">
    <property type="entry name" value="Putative phosphatase, domain 2"/>
    <property type="match status" value="1"/>
</dbReference>
<comment type="cofactor">
    <cofactor evidence="1">
        <name>Mg(2+)</name>
        <dbReference type="ChEBI" id="CHEBI:18420"/>
    </cofactor>
</comment>
<evidence type="ECO:0000256" key="4">
    <source>
        <dbReference type="ARBA" id="ARBA00022842"/>
    </source>
</evidence>
<dbReference type="GO" id="GO:0046872">
    <property type="term" value="F:metal ion binding"/>
    <property type="evidence" value="ECO:0007669"/>
    <property type="project" value="UniProtKB-KW"/>
</dbReference>
<dbReference type="Pfam" id="PF00702">
    <property type="entry name" value="Hydrolase"/>
    <property type="match status" value="1"/>
</dbReference>
<dbReference type="NCBIfam" id="TIGR01549">
    <property type="entry name" value="HAD-SF-IA-v1"/>
    <property type="match status" value="1"/>
</dbReference>
<evidence type="ECO:0000313" key="5">
    <source>
        <dbReference type="EMBL" id="MPM12285.1"/>
    </source>
</evidence>
<gene>
    <name evidence="5" type="primary">ppaX_5</name>
    <name evidence="5" type="ORF">SDC9_58637</name>
</gene>